<dbReference type="PIRSF" id="PIRSF038896">
    <property type="entry name" value="NAPE-PLD"/>
    <property type="match status" value="1"/>
</dbReference>
<dbReference type="Gene3D" id="3.60.15.10">
    <property type="entry name" value="Ribonuclease Z/Hydroxyacylglutathione hydrolase-like"/>
    <property type="match status" value="1"/>
</dbReference>
<dbReference type="InterPro" id="IPR001279">
    <property type="entry name" value="Metallo-B-lactamas"/>
</dbReference>
<dbReference type="PANTHER" id="PTHR15032:SF4">
    <property type="entry name" value="N-ACYL-PHOSPHATIDYLETHANOLAMINE-HYDROLYZING PHOSPHOLIPASE D"/>
    <property type="match status" value="1"/>
</dbReference>
<keyword evidence="3" id="KW-1185">Reference proteome</keyword>
<evidence type="ECO:0000313" key="2">
    <source>
        <dbReference type="EMBL" id="SCC11641.1"/>
    </source>
</evidence>
<organism evidence="2 3">
    <name type="scientific">[Bacillus] enclensis</name>
    <dbReference type="NCBI Taxonomy" id="1402860"/>
    <lineage>
        <taxon>Bacteria</taxon>
        <taxon>Bacillati</taxon>
        <taxon>Bacillota</taxon>
        <taxon>Bacilli</taxon>
        <taxon>Bacillales</taxon>
        <taxon>Bacillaceae</taxon>
        <taxon>Rossellomorea</taxon>
    </lineage>
</organism>
<protein>
    <submittedName>
        <fullName evidence="2">L-ascorbate metabolism protein UlaG, beta-lactamase superfamily</fullName>
    </submittedName>
</protein>
<evidence type="ECO:0000313" key="3">
    <source>
        <dbReference type="Proteomes" id="UP000181997"/>
    </source>
</evidence>
<gene>
    <name evidence="2" type="ORF">GA0061094_2601</name>
</gene>
<proteinExistence type="predicted"/>
<dbReference type="GO" id="GO:0008270">
    <property type="term" value="F:zinc ion binding"/>
    <property type="evidence" value="ECO:0007669"/>
    <property type="project" value="InterPro"/>
</dbReference>
<dbReference type="AlphaFoldDB" id="A0A0V8HJL3"/>
<dbReference type="Proteomes" id="UP000181997">
    <property type="component" value="Unassembled WGS sequence"/>
</dbReference>
<dbReference type="GO" id="GO:0070290">
    <property type="term" value="F:N-acylphosphatidylethanolamine-specific phospholipase D activity"/>
    <property type="evidence" value="ECO:0007669"/>
    <property type="project" value="InterPro"/>
</dbReference>
<reference evidence="3" key="1">
    <citation type="submission" date="2016-08" db="EMBL/GenBank/DDBJ databases">
        <authorList>
            <person name="Varghese N."/>
            <person name="Submissions Spin"/>
        </authorList>
    </citation>
    <scope>NUCLEOTIDE SEQUENCE [LARGE SCALE GENOMIC DNA]</scope>
    <source>
        <strain evidence="3">SGD-1123</strain>
    </source>
</reference>
<accession>A0A0V8HJL3</accession>
<dbReference type="EMBL" id="FMAU01000002">
    <property type="protein sequence ID" value="SCC11641.1"/>
    <property type="molecule type" value="Genomic_DNA"/>
</dbReference>
<evidence type="ECO:0000259" key="1">
    <source>
        <dbReference type="Pfam" id="PF12706"/>
    </source>
</evidence>
<name>A0A0V8HJL3_9BACI</name>
<dbReference type="InterPro" id="IPR024884">
    <property type="entry name" value="NAPE-PLD"/>
</dbReference>
<dbReference type="OrthoDB" id="9805728at2"/>
<dbReference type="PANTHER" id="PTHR15032">
    <property type="entry name" value="N-ACYL-PHOSPHATIDYLETHANOLAMINE-HYDROLYZING PHOSPHOLIPASE D"/>
    <property type="match status" value="1"/>
</dbReference>
<dbReference type="SUPFAM" id="SSF56281">
    <property type="entry name" value="Metallo-hydrolase/oxidoreductase"/>
    <property type="match status" value="1"/>
</dbReference>
<dbReference type="RefSeq" id="WP_058298686.1">
    <property type="nucleotide sequence ID" value="NZ_FMAU01000002.1"/>
</dbReference>
<dbReference type="InterPro" id="IPR036866">
    <property type="entry name" value="RibonucZ/Hydroxyglut_hydro"/>
</dbReference>
<feature type="domain" description="Metallo-beta-lactamase" evidence="1">
    <location>
        <begin position="113"/>
        <end position="308"/>
    </location>
</feature>
<dbReference type="Pfam" id="PF12706">
    <property type="entry name" value="Lactamase_B_2"/>
    <property type="match status" value="1"/>
</dbReference>
<sequence length="360" mass="40828">MITLFFICVLVLFIYLLFKLHPAFGRKPAKNRVEFSPQFSNGSFKNTIPTSMNTDLKSSLTMIRDVVRKNEDLKPGDSLPNINFPMLDHPSNKTNVTWFGHSACMIDIDGKLILLDPMFGDSPSPFLGLGGKRFSRGLPFSIKDLPVIDAVLFSHDHYDHLDYGTIQKLRAKVRHYFVPIGVGSHLERWGIDPDSVTELDWWSEVEFQGLTLAAAPARHFSGRSLHDRNSTLWSSWIIKGSESTIFFSGDSGYGPHFREIGERFGPFDLTLMECGQYDHRWAGIHMVPEETIQAHKDVKGKLLLPIHWGAFTLSFHDWTDPIERVTKAGQKEGVQILTPMIGETVVLNGGPYPVEKWWEE</sequence>
<dbReference type="GO" id="GO:0005737">
    <property type="term" value="C:cytoplasm"/>
    <property type="evidence" value="ECO:0007669"/>
    <property type="project" value="TreeGrafter"/>
</dbReference>